<protein>
    <submittedName>
        <fullName evidence="6">LacI family transcriptional regulator</fullName>
    </submittedName>
</protein>
<dbReference type="Gene3D" id="3.40.50.2300">
    <property type="match status" value="2"/>
</dbReference>
<keyword evidence="4" id="KW-0804">Transcription</keyword>
<dbReference type="CDD" id="cd01392">
    <property type="entry name" value="HTH_LacI"/>
    <property type="match status" value="1"/>
</dbReference>
<evidence type="ECO:0000256" key="4">
    <source>
        <dbReference type="ARBA" id="ARBA00023163"/>
    </source>
</evidence>
<dbReference type="EMBL" id="AP024329">
    <property type="protein sequence ID" value="BCQ33659.1"/>
    <property type="molecule type" value="Genomic_DNA"/>
</dbReference>
<dbReference type="Pfam" id="PF13377">
    <property type="entry name" value="Peripla_BP_3"/>
    <property type="match status" value="1"/>
</dbReference>
<keyword evidence="1" id="KW-0678">Repressor</keyword>
<dbReference type="PROSITE" id="PS50932">
    <property type="entry name" value="HTH_LACI_2"/>
    <property type="match status" value="1"/>
</dbReference>
<keyword evidence="7" id="KW-1185">Reference proteome</keyword>
<dbReference type="SUPFAM" id="SSF53822">
    <property type="entry name" value="Periplasmic binding protein-like I"/>
    <property type="match status" value="1"/>
</dbReference>
<name>A0ABM7MWS7_ERWRD</name>
<reference evidence="6 7" key="1">
    <citation type="submission" date="2021-01" db="EMBL/GenBank/DDBJ databases">
        <title>Complete genome sequence of Erwinia rhapontici MAFF 311153.</title>
        <authorList>
            <person name="Morohoshi T."/>
            <person name="Someya N."/>
        </authorList>
    </citation>
    <scope>NUCLEOTIDE SEQUENCE [LARGE SCALE GENOMIC DNA]</scope>
    <source>
        <strain evidence="6 7">MAFF 311153</strain>
    </source>
</reference>
<evidence type="ECO:0000313" key="6">
    <source>
        <dbReference type="EMBL" id="BCQ33659.1"/>
    </source>
</evidence>
<dbReference type="PANTHER" id="PTHR30146:SF95">
    <property type="entry name" value="RIBOSE OPERON REPRESSOR"/>
    <property type="match status" value="1"/>
</dbReference>
<dbReference type="Gene3D" id="1.10.260.40">
    <property type="entry name" value="lambda repressor-like DNA-binding domains"/>
    <property type="match status" value="1"/>
</dbReference>
<dbReference type="CDD" id="cd06278">
    <property type="entry name" value="PBP1_LacI-like"/>
    <property type="match status" value="1"/>
</dbReference>
<sequence>MASENKSWVTAADVARLAGVSRSAVSRTFTPGASVSEPTRQKVMAAASELGYQVNIIARTMITGNSNFVGIITAGFDNPFRSKLLAPLVHHLALQGFIPLLMNADDPQQLEPSLRQLLSYHVTGVIITSGAPPLSLAEEYLAKKIPVMLINRHADLPGADRICSDNAQGAKLVAALFREQGLQRLAFIGEEAENFSTDQRWQAFREQAPQAIGLFCPRGGYQAGWDAAAKLLADYPNLQAIFCATDMLAMGTLDYLHQHPAFSAIKVAGFDDIPQAAFAAYQLTTIQQDTDKLAQLAVHSLLERLKNFTQPSQQKSVPVTLIRRHSA</sequence>
<dbReference type="PANTHER" id="PTHR30146">
    <property type="entry name" value="LACI-RELATED TRANSCRIPTIONAL REPRESSOR"/>
    <property type="match status" value="1"/>
</dbReference>
<dbReference type="InterPro" id="IPR046335">
    <property type="entry name" value="LacI/GalR-like_sensor"/>
</dbReference>
<dbReference type="RefSeq" id="WP_212813806.1">
    <property type="nucleotide sequence ID" value="NZ_AP024329.1"/>
</dbReference>
<gene>
    <name evidence="6" type="ORF">ERHA53_10020</name>
</gene>
<keyword evidence="3" id="KW-0238">DNA-binding</keyword>
<evidence type="ECO:0000259" key="5">
    <source>
        <dbReference type="PROSITE" id="PS50932"/>
    </source>
</evidence>
<keyword evidence="2" id="KW-0805">Transcription regulation</keyword>
<proteinExistence type="predicted"/>
<dbReference type="Proteomes" id="UP000677515">
    <property type="component" value="Chromosome"/>
</dbReference>
<dbReference type="SUPFAM" id="SSF47413">
    <property type="entry name" value="lambda repressor-like DNA-binding domains"/>
    <property type="match status" value="1"/>
</dbReference>
<accession>A0ABM7MWS7</accession>
<feature type="domain" description="HTH lacI-type" evidence="5">
    <location>
        <begin position="9"/>
        <end position="63"/>
    </location>
</feature>
<dbReference type="InterPro" id="IPR000843">
    <property type="entry name" value="HTH_LacI"/>
</dbReference>
<organism evidence="6 7">
    <name type="scientific">Erwinia rhapontici</name>
    <name type="common">Pectobacterium rhapontici</name>
    <dbReference type="NCBI Taxonomy" id="55212"/>
    <lineage>
        <taxon>Bacteria</taxon>
        <taxon>Pseudomonadati</taxon>
        <taxon>Pseudomonadota</taxon>
        <taxon>Gammaproteobacteria</taxon>
        <taxon>Enterobacterales</taxon>
        <taxon>Erwiniaceae</taxon>
        <taxon>Erwinia</taxon>
    </lineage>
</organism>
<dbReference type="InterPro" id="IPR028082">
    <property type="entry name" value="Peripla_BP_I"/>
</dbReference>
<evidence type="ECO:0000256" key="2">
    <source>
        <dbReference type="ARBA" id="ARBA00023015"/>
    </source>
</evidence>
<evidence type="ECO:0000256" key="1">
    <source>
        <dbReference type="ARBA" id="ARBA00022491"/>
    </source>
</evidence>
<dbReference type="SMART" id="SM00354">
    <property type="entry name" value="HTH_LACI"/>
    <property type="match status" value="1"/>
</dbReference>
<dbReference type="Pfam" id="PF00356">
    <property type="entry name" value="LacI"/>
    <property type="match status" value="1"/>
</dbReference>
<dbReference type="InterPro" id="IPR010982">
    <property type="entry name" value="Lambda_DNA-bd_dom_sf"/>
</dbReference>
<evidence type="ECO:0000256" key="3">
    <source>
        <dbReference type="ARBA" id="ARBA00023125"/>
    </source>
</evidence>
<evidence type="ECO:0000313" key="7">
    <source>
        <dbReference type="Proteomes" id="UP000677515"/>
    </source>
</evidence>